<accession>A0A0A9B1T4</accession>
<protein>
    <submittedName>
        <fullName evidence="1">Uncharacterized protein</fullName>
    </submittedName>
</protein>
<dbReference type="AlphaFoldDB" id="A0A0A9B1T4"/>
<reference evidence="1" key="1">
    <citation type="submission" date="2014-09" db="EMBL/GenBank/DDBJ databases">
        <authorList>
            <person name="Magalhaes I.L.F."/>
            <person name="Oliveira U."/>
            <person name="Santos F.R."/>
            <person name="Vidigal T.H.D.A."/>
            <person name="Brescovit A.D."/>
            <person name="Santos A.J."/>
        </authorList>
    </citation>
    <scope>NUCLEOTIDE SEQUENCE</scope>
    <source>
        <tissue evidence="1">Shoot tissue taken approximately 20 cm above the soil surface</tissue>
    </source>
</reference>
<dbReference type="EMBL" id="GBRH01244603">
    <property type="protein sequence ID" value="JAD53292.1"/>
    <property type="molecule type" value="Transcribed_RNA"/>
</dbReference>
<name>A0A0A9B1T4_ARUDO</name>
<reference evidence="1" key="2">
    <citation type="journal article" date="2015" name="Data Brief">
        <title>Shoot transcriptome of the giant reed, Arundo donax.</title>
        <authorList>
            <person name="Barrero R.A."/>
            <person name="Guerrero F.D."/>
            <person name="Moolhuijzen P."/>
            <person name="Goolsby J.A."/>
            <person name="Tidwell J."/>
            <person name="Bellgard S.E."/>
            <person name="Bellgard M.I."/>
        </authorList>
    </citation>
    <scope>NUCLEOTIDE SEQUENCE</scope>
    <source>
        <tissue evidence="1">Shoot tissue taken approximately 20 cm above the soil surface</tissue>
    </source>
</reference>
<evidence type="ECO:0000313" key="1">
    <source>
        <dbReference type="EMBL" id="JAD53292.1"/>
    </source>
</evidence>
<organism evidence="1">
    <name type="scientific">Arundo donax</name>
    <name type="common">Giant reed</name>
    <name type="synonym">Donax arundinaceus</name>
    <dbReference type="NCBI Taxonomy" id="35708"/>
    <lineage>
        <taxon>Eukaryota</taxon>
        <taxon>Viridiplantae</taxon>
        <taxon>Streptophyta</taxon>
        <taxon>Embryophyta</taxon>
        <taxon>Tracheophyta</taxon>
        <taxon>Spermatophyta</taxon>
        <taxon>Magnoliopsida</taxon>
        <taxon>Liliopsida</taxon>
        <taxon>Poales</taxon>
        <taxon>Poaceae</taxon>
        <taxon>PACMAD clade</taxon>
        <taxon>Arundinoideae</taxon>
        <taxon>Arundineae</taxon>
        <taxon>Arundo</taxon>
    </lineage>
</organism>
<proteinExistence type="predicted"/>
<sequence>MEATGQGKLRPWFYGPYKIVAEISIQSHFAWSYRWALAYTTCTTLGS</sequence>